<feature type="region of interest" description="Disordered" evidence="1">
    <location>
        <begin position="1"/>
        <end position="93"/>
    </location>
</feature>
<proteinExistence type="predicted"/>
<name>A0A451G3F2_9PAPI</name>
<reference evidence="2" key="1">
    <citation type="journal article" date="2018" name="Nat. Med.">
        <title>Expanded skin virome in DOCK8-deficient patients.</title>
        <authorList>
            <consortium name="NISC Comparative Sequencing Program"/>
            <person name="Tirosh O."/>
            <person name="Conlan S."/>
            <person name="Deming C."/>
            <person name="Lee-Lin S.Q."/>
            <person name="Huang X."/>
            <person name="Su H.C."/>
            <person name="Freeman A.F."/>
            <person name="Segre J.A."/>
            <person name="Kong H.H."/>
        </authorList>
    </citation>
    <scope>NUCLEOTIDE SEQUENCE</scope>
    <source>
        <strain evidence="2">HPV-mSK_150</strain>
    </source>
</reference>
<accession>A0A451G3F2</accession>
<dbReference type="EMBL" id="MH777292">
    <property type="protein sequence ID" value="QAB13931.1"/>
    <property type="molecule type" value="Genomic_DNA"/>
</dbReference>
<organism evidence="2">
    <name type="scientific">Human papillomavirus</name>
    <dbReference type="NCBI Taxonomy" id="10566"/>
    <lineage>
        <taxon>Viruses</taxon>
        <taxon>Monodnaviria</taxon>
        <taxon>Shotokuvirae</taxon>
        <taxon>Cossaviricota</taxon>
        <taxon>Papovaviricetes</taxon>
        <taxon>Zurhausenvirales</taxon>
        <taxon>Papillomaviridae</taxon>
    </lineage>
</organism>
<protein>
    <submittedName>
        <fullName evidence="2">E4 protein</fullName>
    </submittedName>
</protein>
<sequence length="132" mass="15210">MLKMNNCPFQPTARLGGLRVVSPSLPPPSVTSLRQPPGTPRPPRPTDEERNKHRRKVLGLPHDHLDDDDDEEKENKPPIKEEEEEEEEDVRREDSAVYLLLTKWDKAIDQLIQQICRDLKLFKQKLGIPTSS</sequence>
<evidence type="ECO:0000256" key="1">
    <source>
        <dbReference type="SAM" id="MobiDB-lite"/>
    </source>
</evidence>
<evidence type="ECO:0000313" key="2">
    <source>
        <dbReference type="EMBL" id="QAB13931.1"/>
    </source>
</evidence>